<accession>A0A4Z0YKF7</accession>
<dbReference type="Proteomes" id="UP000297716">
    <property type="component" value="Unassembled WGS sequence"/>
</dbReference>
<dbReference type="OrthoDB" id="4366798at2759"/>
<dbReference type="EMBL" id="SKBN01000257">
    <property type="protein sequence ID" value="TGJ79851.1"/>
    <property type="molecule type" value="Genomic_DNA"/>
</dbReference>
<keyword evidence="3" id="KW-1185">Reference proteome</keyword>
<comment type="caution">
    <text evidence="2">The sequence shown here is derived from an EMBL/GenBank/DDBJ whole genome shotgun (WGS) entry which is preliminary data.</text>
</comment>
<dbReference type="AlphaFoldDB" id="A0A4Z0YKF7"/>
<organism evidence="2 3">
    <name type="scientific">Xylaria hypoxylon</name>
    <dbReference type="NCBI Taxonomy" id="37992"/>
    <lineage>
        <taxon>Eukaryota</taxon>
        <taxon>Fungi</taxon>
        <taxon>Dikarya</taxon>
        <taxon>Ascomycota</taxon>
        <taxon>Pezizomycotina</taxon>
        <taxon>Sordariomycetes</taxon>
        <taxon>Xylariomycetidae</taxon>
        <taxon>Xylariales</taxon>
        <taxon>Xylariaceae</taxon>
        <taxon>Xylaria</taxon>
    </lineage>
</organism>
<name>A0A4Z0YKF7_9PEZI</name>
<proteinExistence type="predicted"/>
<protein>
    <submittedName>
        <fullName evidence="2">Uncharacterized protein</fullName>
    </submittedName>
</protein>
<feature type="region of interest" description="Disordered" evidence="1">
    <location>
        <begin position="163"/>
        <end position="272"/>
    </location>
</feature>
<feature type="compositionally biased region" description="Basic and acidic residues" evidence="1">
    <location>
        <begin position="252"/>
        <end position="272"/>
    </location>
</feature>
<feature type="compositionally biased region" description="Low complexity" evidence="1">
    <location>
        <begin position="195"/>
        <end position="207"/>
    </location>
</feature>
<feature type="compositionally biased region" description="Low complexity" evidence="1">
    <location>
        <begin position="215"/>
        <end position="232"/>
    </location>
</feature>
<feature type="compositionally biased region" description="Low complexity" evidence="1">
    <location>
        <begin position="169"/>
        <end position="188"/>
    </location>
</feature>
<sequence>MESWRKHPTPENHGALHTPWVDWDQFTEWDWPYAKLGYDDPNALWSSLHTEFNCMPFAIQDPYGWHSDVSELALASDNKEEFRAALRKRRDERFKEIRAFWQKTRSQLVANPIIWKAPPRGKDLPWATFCRISRAFSFDTITGHFANYLVDDTNALYQEERDAREAEAAGKAPASSSASGAIGAPVASLVPPEQPGQVQQPTQDLASPPSPRPRPALATKTVKTGVTRTTKGPARSSRVEKPPPRQGTSKAKPREGIRRSARLQERVGRGGE</sequence>
<evidence type="ECO:0000256" key="1">
    <source>
        <dbReference type="SAM" id="MobiDB-lite"/>
    </source>
</evidence>
<reference evidence="2 3" key="1">
    <citation type="submission" date="2019-03" db="EMBL/GenBank/DDBJ databases">
        <title>Draft genome sequence of Xylaria hypoxylon DSM 108379, a ubiquitous saprotrophic-parasitic fungi on hardwood.</title>
        <authorList>
            <person name="Buettner E."/>
            <person name="Leonhardt S."/>
            <person name="Gebauer A.M."/>
            <person name="Liers C."/>
            <person name="Hofrichter M."/>
            <person name="Kellner H."/>
        </authorList>
    </citation>
    <scope>NUCLEOTIDE SEQUENCE [LARGE SCALE GENOMIC DNA]</scope>
    <source>
        <strain evidence="2 3">DSM 108379</strain>
    </source>
</reference>
<dbReference type="STRING" id="37992.A0A4Z0YKF7"/>
<gene>
    <name evidence="2" type="ORF">E0Z10_g8916</name>
</gene>
<evidence type="ECO:0000313" key="3">
    <source>
        <dbReference type="Proteomes" id="UP000297716"/>
    </source>
</evidence>
<evidence type="ECO:0000313" key="2">
    <source>
        <dbReference type="EMBL" id="TGJ79851.1"/>
    </source>
</evidence>